<feature type="domain" description="DNA methylase N-4/N-6" evidence="3">
    <location>
        <begin position="32"/>
        <end position="91"/>
    </location>
</feature>
<dbReference type="InterPro" id="IPR002941">
    <property type="entry name" value="DNA_methylase_N4/N6"/>
</dbReference>
<comment type="caution">
    <text evidence="4">The sequence shown here is derived from an EMBL/GenBank/DDBJ whole genome shotgun (WGS) entry which is preliminary data.</text>
</comment>
<accession>A0A3Y9SMV8</accession>
<evidence type="ECO:0000313" key="5">
    <source>
        <dbReference type="EMBL" id="HAD2652707.1"/>
    </source>
</evidence>
<keyword evidence="2" id="KW-0808">Transferase</keyword>
<keyword evidence="1 4" id="KW-0489">Methyltransferase</keyword>
<proteinExistence type="predicted"/>
<evidence type="ECO:0000313" key="6">
    <source>
        <dbReference type="EMBL" id="HAD2685956.1"/>
    </source>
</evidence>
<dbReference type="Gene3D" id="3.40.50.150">
    <property type="entry name" value="Vaccinia Virus protein VP39"/>
    <property type="match status" value="2"/>
</dbReference>
<dbReference type="GO" id="GO:0008170">
    <property type="term" value="F:N-methyltransferase activity"/>
    <property type="evidence" value="ECO:0007669"/>
    <property type="project" value="InterPro"/>
</dbReference>
<dbReference type="GO" id="GO:0032259">
    <property type="term" value="P:methylation"/>
    <property type="evidence" value="ECO:0007669"/>
    <property type="project" value="UniProtKB-KW"/>
</dbReference>
<reference evidence="4" key="2">
    <citation type="submission" date="2019-01" db="EMBL/GenBank/DDBJ databases">
        <authorList>
            <consortium name="NCBI Pathogen Detection Project"/>
        </authorList>
    </citation>
    <scope>NUCLEOTIDE SEQUENCE</scope>
    <source>
        <strain evidence="4">Salmonella enterica subsp. enterica</strain>
    </source>
</reference>
<dbReference type="SUPFAM" id="SSF53335">
    <property type="entry name" value="S-adenosyl-L-methionine-dependent methyltransferases"/>
    <property type="match status" value="2"/>
</dbReference>
<dbReference type="EMBL" id="DAAOEA010000015">
    <property type="protein sequence ID" value="HAD2652707.1"/>
    <property type="molecule type" value="Genomic_DNA"/>
</dbReference>
<gene>
    <name evidence="4" type="ORF">G1H51_17120</name>
    <name evidence="6" type="ORF">G1H77_16255</name>
    <name evidence="5" type="ORF">G1I19_17095</name>
</gene>
<evidence type="ECO:0000259" key="3">
    <source>
        <dbReference type="Pfam" id="PF01555"/>
    </source>
</evidence>
<protein>
    <submittedName>
        <fullName evidence="4">DNA methylase N-4/N-6</fullName>
    </submittedName>
</protein>
<dbReference type="EMBL" id="DAAOEH010000014">
    <property type="protein sequence ID" value="HAD2685956.1"/>
    <property type="molecule type" value="Genomic_DNA"/>
</dbReference>
<dbReference type="InterPro" id="IPR029063">
    <property type="entry name" value="SAM-dependent_MTases_sf"/>
</dbReference>
<reference evidence="4" key="1">
    <citation type="journal article" date="2018" name="Genome Biol.">
        <title>SKESA: strategic k-mer extension for scrupulous assemblies.</title>
        <authorList>
            <person name="Souvorov A."/>
            <person name="Agarwala R."/>
            <person name="Lipman D.J."/>
        </authorList>
    </citation>
    <scope>NUCLEOTIDE SEQUENCE</scope>
    <source>
        <strain evidence="4">Salmonella enterica subsp. enterica</strain>
    </source>
</reference>
<organism evidence="4">
    <name type="scientific">Salmonella enterica I</name>
    <dbReference type="NCBI Taxonomy" id="59201"/>
    <lineage>
        <taxon>Bacteria</taxon>
        <taxon>Pseudomonadati</taxon>
        <taxon>Pseudomonadota</taxon>
        <taxon>Gammaproteobacteria</taxon>
        <taxon>Enterobacterales</taxon>
        <taxon>Enterobacteriaceae</taxon>
        <taxon>Salmonella</taxon>
    </lineage>
</organism>
<dbReference type="Pfam" id="PF01555">
    <property type="entry name" value="N6_N4_Mtase"/>
    <property type="match status" value="1"/>
</dbReference>
<dbReference type="GO" id="GO:0003677">
    <property type="term" value="F:DNA binding"/>
    <property type="evidence" value="ECO:0007669"/>
    <property type="project" value="InterPro"/>
</dbReference>
<evidence type="ECO:0000256" key="1">
    <source>
        <dbReference type="ARBA" id="ARBA00022603"/>
    </source>
</evidence>
<dbReference type="RefSeq" id="WP_001541441.1">
    <property type="nucleotide sequence ID" value="NZ_BAABRJ010000004.1"/>
</dbReference>
<evidence type="ECO:0000256" key="2">
    <source>
        <dbReference type="ARBA" id="ARBA00022679"/>
    </source>
</evidence>
<sequence>MNGIESLLKQQDLSVPLSTAQGVSNVPFQRWFKFKEAFSPKFVHDTIQKSLIKVDKILDPFGGSGTTALTSQLMGINPTTIEVNPFLADLIESKLTEYNTQKLISDWVFVSKNVGLENPSLETMFSNAPKTLFEDKDVERWIFNREIIFRIAQYREIIKKLDDLKNSRLFRVLLGSIMIPFSNVIINGKGRRYRKNWEILSFTKSAFDEAFRLKVEEAIFDIVRYSNIKSGTYDFFNGDSRSVLSSLDCKQDLIVFSPPYPNSFDYTDIYNVELWALGYLNSASDNKLLRSNTLRSHVQIKMDASPMPDSLTLSSTLEKLDAKVKLLWNKNIPSMVNNYFYDLNVILENSMRLLNNNGMAVVVIGDSKYVDVKIDTVKITCELAKKIGFTVRETQEIRIMKASAQQGWSKSLSETAIYLGKDI</sequence>
<dbReference type="EMBL" id="DAAOCX010000015">
    <property type="protein sequence ID" value="HAD2550619.1"/>
    <property type="molecule type" value="Genomic_DNA"/>
</dbReference>
<dbReference type="AlphaFoldDB" id="A0A3Y9SMV8"/>
<name>A0A3Y9SMV8_SALET</name>
<evidence type="ECO:0000313" key="4">
    <source>
        <dbReference type="EMBL" id="HAD2550619.1"/>
    </source>
</evidence>